<dbReference type="InterPro" id="IPR003658">
    <property type="entry name" value="Anti-sigma_ant"/>
</dbReference>
<keyword evidence="5" id="KW-0749">Sporulation</keyword>
<keyword evidence="4" id="KW-0597">Phosphoprotein</keyword>
<dbReference type="EMBL" id="NEMB01000003">
    <property type="protein sequence ID" value="PQQ68207.1"/>
    <property type="molecule type" value="Genomic_DNA"/>
</dbReference>
<comment type="function">
    <text evidence="1">In the phosphorylated form it could act as an anti-anti-sigma factor that counteracts SpoIIAB and thus releases sigma f from inhibition.</text>
</comment>
<dbReference type="OrthoDB" id="9796601at2"/>
<dbReference type="GO" id="GO:0043856">
    <property type="term" value="F:anti-sigma factor antagonist activity"/>
    <property type="evidence" value="ECO:0007669"/>
    <property type="project" value="InterPro"/>
</dbReference>
<accession>A0A2K9ENY1</accession>
<name>A0A2K9ENY1_9FIRM</name>
<dbReference type="PANTHER" id="PTHR33495:SF2">
    <property type="entry name" value="ANTI-SIGMA FACTOR ANTAGONIST TM_1081-RELATED"/>
    <property type="match status" value="1"/>
</dbReference>
<evidence type="ECO:0000256" key="6">
    <source>
        <dbReference type="RuleBase" id="RU003749"/>
    </source>
</evidence>
<dbReference type="GO" id="GO:0030435">
    <property type="term" value="P:sporulation resulting in formation of a cellular spore"/>
    <property type="evidence" value="ECO:0007669"/>
    <property type="project" value="UniProtKB-KW"/>
</dbReference>
<evidence type="ECO:0000313" key="11">
    <source>
        <dbReference type="Proteomes" id="UP000239720"/>
    </source>
</evidence>
<dbReference type="InterPro" id="IPR036513">
    <property type="entry name" value="STAS_dom_sf"/>
</dbReference>
<dbReference type="GO" id="GO:0045152">
    <property type="term" value="F:antisigma factor binding"/>
    <property type="evidence" value="ECO:0007669"/>
    <property type="project" value="InterPro"/>
</dbReference>
<dbReference type="InterPro" id="IPR002645">
    <property type="entry name" value="STAS_dom"/>
</dbReference>
<evidence type="ECO:0000256" key="3">
    <source>
        <dbReference type="ARBA" id="ARBA00020784"/>
    </source>
</evidence>
<sequence length="120" mass="13562">MKVKISYKGTILIASLEGELDHHSAQYVRQKIDSELMKSSNRDMILDFSKVSFMDSSGIGVVIGRYKNIQKLSGKLIIINLNNQVRRIFEMSGLLKIIPVYDNLEDAIKNVKGNKNAAYK</sequence>
<dbReference type="KEGG" id="hsc:HVS_12270"/>
<dbReference type="PROSITE" id="PS50801">
    <property type="entry name" value="STAS"/>
    <property type="match status" value="1"/>
</dbReference>
<feature type="domain" description="STAS" evidence="7">
    <location>
        <begin position="1"/>
        <end position="111"/>
    </location>
</feature>
<dbReference type="Proteomes" id="UP000233534">
    <property type="component" value="Chromosome"/>
</dbReference>
<evidence type="ECO:0000256" key="5">
    <source>
        <dbReference type="ARBA" id="ARBA00022969"/>
    </source>
</evidence>
<dbReference type="SUPFAM" id="SSF52091">
    <property type="entry name" value="SpoIIaa-like"/>
    <property type="match status" value="1"/>
</dbReference>
<dbReference type="RefSeq" id="WP_101302716.1">
    <property type="nucleotide sequence ID" value="NZ_CP025197.1"/>
</dbReference>
<gene>
    <name evidence="8" type="primary">spoIIAA2</name>
    <name evidence="9" type="ORF">B9R14_16550</name>
    <name evidence="8" type="ORF">HVS_12270</name>
</gene>
<dbReference type="EMBL" id="CP025197">
    <property type="protein sequence ID" value="AUG58331.1"/>
    <property type="molecule type" value="Genomic_DNA"/>
</dbReference>
<evidence type="ECO:0000256" key="1">
    <source>
        <dbReference type="ARBA" id="ARBA00001976"/>
    </source>
</evidence>
<dbReference type="Proteomes" id="UP000239720">
    <property type="component" value="Unassembled WGS sequence"/>
</dbReference>
<proteinExistence type="inferred from homology"/>
<evidence type="ECO:0000256" key="4">
    <source>
        <dbReference type="ARBA" id="ARBA00022553"/>
    </source>
</evidence>
<evidence type="ECO:0000259" key="7">
    <source>
        <dbReference type="PROSITE" id="PS50801"/>
    </source>
</evidence>
<reference evidence="8 10" key="1">
    <citation type="submission" date="2017-12" db="EMBL/GenBank/DDBJ databases">
        <title>Complete genome sequence of Herbivorax saccincola GGR1, a novel Cellulosome-producing hydrolytic bacterium in a thermophilic biogas plant, established by Illumina and Nanopore MinION sequencing.</title>
        <authorList>
            <person name="Pechtl A."/>
            <person name="Ruckert C."/>
            <person name="Koeck D.E."/>
            <person name="Maus I."/>
            <person name="Winkler A."/>
            <person name="Kalinowski J."/>
            <person name="Puhler A."/>
            <person name="Schwarz W.W."/>
            <person name="Zverlov V.V."/>
            <person name="Schluter A."/>
            <person name="Liebl W."/>
        </authorList>
    </citation>
    <scope>NUCLEOTIDE SEQUENCE [LARGE SCALE GENOMIC DNA]</scope>
    <source>
        <strain evidence="8">GGR1</strain>
        <strain evidence="10">SR1</strain>
    </source>
</reference>
<dbReference type="Gene3D" id="3.30.750.24">
    <property type="entry name" value="STAS domain"/>
    <property type="match status" value="1"/>
</dbReference>
<dbReference type="InterPro" id="IPR014237">
    <property type="entry name" value="Anti-sigma_F_ant"/>
</dbReference>
<dbReference type="AlphaFoldDB" id="A0A2K9ENY1"/>
<reference evidence="9 11" key="2">
    <citation type="journal article" date="2018" name="Syst. Appl. Microbiol.">
        <title>Characterization and high-quality draft genome sequence of Herbivorax saccincola A7, an anaerobic, alkaliphilic, thermophilic, cellulolytic, and xylanolytic bacterium.</title>
        <authorList>
            <person name="Aikawa S."/>
            <person name="Baramee S."/>
            <person name="Sermsathanaswadi J."/>
            <person name="Thianheng P."/>
            <person name="Tachaapaikoon C."/>
            <person name="Shikata A."/>
            <person name="Waeonukul R."/>
            <person name="Pason P."/>
            <person name="Ratanakhanokchai K."/>
            <person name="Kosugi A."/>
        </authorList>
    </citation>
    <scope>NUCLEOTIDE SEQUENCE [LARGE SCALE GENOMIC DNA]</scope>
    <source>
        <strain evidence="9 11">A7</strain>
    </source>
</reference>
<evidence type="ECO:0000313" key="9">
    <source>
        <dbReference type="EMBL" id="PQQ68207.1"/>
    </source>
</evidence>
<evidence type="ECO:0000313" key="10">
    <source>
        <dbReference type="Proteomes" id="UP000233534"/>
    </source>
</evidence>
<dbReference type="NCBIfam" id="TIGR00377">
    <property type="entry name" value="ant_ant_sig"/>
    <property type="match status" value="1"/>
</dbReference>
<protein>
    <recommendedName>
        <fullName evidence="3 6">Anti-sigma F factor antagonist</fullName>
    </recommendedName>
    <alternativeName>
        <fullName evidence="6">Stage II sporulation protein</fullName>
    </alternativeName>
</protein>
<dbReference type="CDD" id="cd07043">
    <property type="entry name" value="STAS_anti-anti-sigma_factors"/>
    <property type="match status" value="1"/>
</dbReference>
<comment type="similarity">
    <text evidence="2 6">Belongs to the anti-sigma-factor antagonist family.</text>
</comment>
<evidence type="ECO:0000313" key="8">
    <source>
        <dbReference type="EMBL" id="AUG58331.1"/>
    </source>
</evidence>
<dbReference type="NCBIfam" id="TIGR02886">
    <property type="entry name" value="spore_II_AA"/>
    <property type="match status" value="1"/>
</dbReference>
<evidence type="ECO:0000256" key="2">
    <source>
        <dbReference type="ARBA" id="ARBA00009013"/>
    </source>
</evidence>
<keyword evidence="10" id="KW-1185">Reference proteome</keyword>
<organism evidence="8 10">
    <name type="scientific">Acetivibrio saccincola</name>
    <dbReference type="NCBI Taxonomy" id="1677857"/>
    <lineage>
        <taxon>Bacteria</taxon>
        <taxon>Bacillati</taxon>
        <taxon>Bacillota</taxon>
        <taxon>Clostridia</taxon>
        <taxon>Eubacteriales</taxon>
        <taxon>Oscillospiraceae</taxon>
        <taxon>Acetivibrio</taxon>
    </lineage>
</organism>
<dbReference type="PANTHER" id="PTHR33495">
    <property type="entry name" value="ANTI-SIGMA FACTOR ANTAGONIST TM_1081-RELATED-RELATED"/>
    <property type="match status" value="1"/>
</dbReference>
<dbReference type="Pfam" id="PF01740">
    <property type="entry name" value="STAS"/>
    <property type="match status" value="1"/>
</dbReference>